<dbReference type="AlphaFoldDB" id="A0A6A6V8T5"/>
<sequence>MSKALKTNNASLFATSCLKLKGVQMASSNGRVTKTQDLLRDLASPTECTPGINLSDAKREQGAIFMGLMEYLYFYLYGTDFNEKTPGRVDPRCRVWAEQGHGGRACFWPEWPQPENANICKLSRTNCPVVTIPLQGPNLIPLKCWSILRKYRIIASCS</sequence>
<dbReference type="PROSITE" id="PS51257">
    <property type="entry name" value="PROKAR_LIPOPROTEIN"/>
    <property type="match status" value="1"/>
</dbReference>
<protein>
    <submittedName>
        <fullName evidence="1">Uncharacterized protein</fullName>
    </submittedName>
</protein>
<keyword evidence="2" id="KW-1185">Reference proteome</keyword>
<organism evidence="1 2">
    <name type="scientific">Sporormia fimetaria CBS 119925</name>
    <dbReference type="NCBI Taxonomy" id="1340428"/>
    <lineage>
        <taxon>Eukaryota</taxon>
        <taxon>Fungi</taxon>
        <taxon>Dikarya</taxon>
        <taxon>Ascomycota</taxon>
        <taxon>Pezizomycotina</taxon>
        <taxon>Dothideomycetes</taxon>
        <taxon>Pleosporomycetidae</taxon>
        <taxon>Pleosporales</taxon>
        <taxon>Sporormiaceae</taxon>
        <taxon>Sporormia</taxon>
    </lineage>
</organism>
<reference evidence="1" key="1">
    <citation type="journal article" date="2020" name="Stud. Mycol.">
        <title>101 Dothideomycetes genomes: a test case for predicting lifestyles and emergence of pathogens.</title>
        <authorList>
            <person name="Haridas S."/>
            <person name="Albert R."/>
            <person name="Binder M."/>
            <person name="Bloem J."/>
            <person name="Labutti K."/>
            <person name="Salamov A."/>
            <person name="Andreopoulos B."/>
            <person name="Baker S."/>
            <person name="Barry K."/>
            <person name="Bills G."/>
            <person name="Bluhm B."/>
            <person name="Cannon C."/>
            <person name="Castanera R."/>
            <person name="Culley D."/>
            <person name="Daum C."/>
            <person name="Ezra D."/>
            <person name="Gonzalez J."/>
            <person name="Henrissat B."/>
            <person name="Kuo A."/>
            <person name="Liang C."/>
            <person name="Lipzen A."/>
            <person name="Lutzoni F."/>
            <person name="Magnuson J."/>
            <person name="Mondo S."/>
            <person name="Nolan M."/>
            <person name="Ohm R."/>
            <person name="Pangilinan J."/>
            <person name="Park H.-J."/>
            <person name="Ramirez L."/>
            <person name="Alfaro M."/>
            <person name="Sun H."/>
            <person name="Tritt A."/>
            <person name="Yoshinaga Y."/>
            <person name="Zwiers L.-H."/>
            <person name="Turgeon B."/>
            <person name="Goodwin S."/>
            <person name="Spatafora J."/>
            <person name="Crous P."/>
            <person name="Grigoriev I."/>
        </authorList>
    </citation>
    <scope>NUCLEOTIDE SEQUENCE</scope>
    <source>
        <strain evidence="1">CBS 119925</strain>
    </source>
</reference>
<dbReference type="EMBL" id="MU006574">
    <property type="protein sequence ID" value="KAF2747042.1"/>
    <property type="molecule type" value="Genomic_DNA"/>
</dbReference>
<dbReference type="Proteomes" id="UP000799440">
    <property type="component" value="Unassembled WGS sequence"/>
</dbReference>
<gene>
    <name evidence="1" type="ORF">M011DRAFT_467941</name>
</gene>
<name>A0A6A6V8T5_9PLEO</name>
<proteinExistence type="predicted"/>
<evidence type="ECO:0000313" key="2">
    <source>
        <dbReference type="Proteomes" id="UP000799440"/>
    </source>
</evidence>
<accession>A0A6A6V8T5</accession>
<evidence type="ECO:0000313" key="1">
    <source>
        <dbReference type="EMBL" id="KAF2747042.1"/>
    </source>
</evidence>